<gene>
    <name evidence="1" type="ORF">Mhypo_02481</name>
</gene>
<accession>A0ABX9MKC9</accession>
<reference evidence="1 2" key="1">
    <citation type="submission" date="2018-08" db="EMBL/GenBank/DDBJ databases">
        <title>Meiothermus hypogaeus DSM 23238 genome sequencing project.</title>
        <authorList>
            <person name="Da Costa M.S."/>
            <person name="Albuquerque L."/>
            <person name="Raposo P."/>
            <person name="Froufe H.J.C."/>
            <person name="Barroso C.S."/>
            <person name="Egas C."/>
        </authorList>
    </citation>
    <scope>NUCLEOTIDE SEQUENCE [LARGE SCALE GENOMIC DNA]</scope>
    <source>
        <strain evidence="1 2">DSM 23238</strain>
    </source>
</reference>
<organism evidence="1 2">
    <name type="scientific">Meiothermus hypogaeus</name>
    <dbReference type="NCBI Taxonomy" id="884155"/>
    <lineage>
        <taxon>Bacteria</taxon>
        <taxon>Thermotogati</taxon>
        <taxon>Deinococcota</taxon>
        <taxon>Deinococci</taxon>
        <taxon>Thermales</taxon>
        <taxon>Thermaceae</taxon>
        <taxon>Meiothermus</taxon>
    </lineage>
</organism>
<evidence type="ECO:0008006" key="3">
    <source>
        <dbReference type="Google" id="ProtNLM"/>
    </source>
</evidence>
<sequence>MRKPVAKGQKLKAKNLSGLEPLAFSFQPTGVTYA</sequence>
<protein>
    <recommendedName>
        <fullName evidence="3">Transposase</fullName>
    </recommendedName>
</protein>
<dbReference type="EMBL" id="QWKY01000052">
    <property type="protein sequence ID" value="RIH76408.1"/>
    <property type="molecule type" value="Genomic_DNA"/>
</dbReference>
<name>A0ABX9MKC9_9DEIN</name>
<evidence type="ECO:0000313" key="2">
    <source>
        <dbReference type="Proteomes" id="UP000265443"/>
    </source>
</evidence>
<comment type="caution">
    <text evidence="1">The sequence shown here is derived from an EMBL/GenBank/DDBJ whole genome shotgun (WGS) entry which is preliminary data.</text>
</comment>
<proteinExistence type="predicted"/>
<evidence type="ECO:0000313" key="1">
    <source>
        <dbReference type="EMBL" id="RIH76408.1"/>
    </source>
</evidence>
<keyword evidence="2" id="KW-1185">Reference proteome</keyword>
<dbReference type="Proteomes" id="UP000265443">
    <property type="component" value="Unassembled WGS sequence"/>
</dbReference>